<dbReference type="InterPro" id="IPR046848">
    <property type="entry name" value="E_motif"/>
</dbReference>
<dbReference type="Pfam" id="PF13041">
    <property type="entry name" value="PPR_2"/>
    <property type="match status" value="4"/>
</dbReference>
<reference evidence="3" key="1">
    <citation type="submission" date="2023-05" db="EMBL/GenBank/DDBJ databases">
        <title>Genome and transcriptome analyses reveal genes involved in the formation of fine ridges on petal epidermal cells in Hibiscus trionum.</title>
        <authorList>
            <person name="Koshimizu S."/>
            <person name="Masuda S."/>
            <person name="Ishii T."/>
            <person name="Shirasu K."/>
            <person name="Hoshino A."/>
            <person name="Arita M."/>
        </authorList>
    </citation>
    <scope>NUCLEOTIDE SEQUENCE</scope>
    <source>
        <strain evidence="3">Hamamatsu line</strain>
    </source>
</reference>
<feature type="repeat" description="PPR" evidence="2">
    <location>
        <begin position="293"/>
        <end position="327"/>
    </location>
</feature>
<dbReference type="SUPFAM" id="SSF48452">
    <property type="entry name" value="TPR-like"/>
    <property type="match status" value="2"/>
</dbReference>
<dbReference type="EMBL" id="BSYR01000012">
    <property type="protein sequence ID" value="GMI76347.1"/>
    <property type="molecule type" value="Genomic_DNA"/>
</dbReference>
<evidence type="ECO:0000313" key="3">
    <source>
        <dbReference type="EMBL" id="GMI76347.1"/>
    </source>
</evidence>
<accession>A0A9W7HG79</accession>
<dbReference type="GO" id="GO:0003723">
    <property type="term" value="F:RNA binding"/>
    <property type="evidence" value="ECO:0007669"/>
    <property type="project" value="InterPro"/>
</dbReference>
<dbReference type="OrthoDB" id="185373at2759"/>
<dbReference type="AlphaFoldDB" id="A0A9W7HG79"/>
<dbReference type="Gene3D" id="1.25.40.10">
    <property type="entry name" value="Tetratricopeptide repeat domain"/>
    <property type="match status" value="5"/>
</dbReference>
<dbReference type="InterPro" id="IPR002885">
    <property type="entry name" value="PPR_rpt"/>
</dbReference>
<dbReference type="InterPro" id="IPR046960">
    <property type="entry name" value="PPR_At4g14850-like_plant"/>
</dbReference>
<feature type="repeat" description="PPR" evidence="2">
    <location>
        <begin position="169"/>
        <end position="203"/>
    </location>
</feature>
<dbReference type="FunFam" id="1.25.40.10:FF:000348">
    <property type="entry name" value="Pentatricopeptide repeat-containing protein chloroplastic"/>
    <property type="match status" value="1"/>
</dbReference>
<feature type="repeat" description="PPR" evidence="2">
    <location>
        <begin position="231"/>
        <end position="261"/>
    </location>
</feature>
<protein>
    <recommendedName>
        <fullName evidence="5">Pentatricopeptide repeat-containing protein</fullName>
    </recommendedName>
</protein>
<comment type="caution">
    <text evidence="3">The sequence shown here is derived from an EMBL/GenBank/DDBJ whole genome shotgun (WGS) entry which is preliminary data.</text>
</comment>
<name>A0A9W7HG79_HIBTR</name>
<dbReference type="GO" id="GO:0009451">
    <property type="term" value="P:RNA modification"/>
    <property type="evidence" value="ECO:0007669"/>
    <property type="project" value="InterPro"/>
</dbReference>
<dbReference type="PANTHER" id="PTHR47926:SF545">
    <property type="entry name" value="PENTACOTRIPEPTIDE-REPEAT REGION OF PRORP DOMAIN-CONTAINING PROTEIN"/>
    <property type="match status" value="1"/>
</dbReference>
<dbReference type="FunFam" id="1.25.40.10:FF:000442">
    <property type="entry name" value="Pentatricopeptide repeat-containing protein At3g49710"/>
    <property type="match status" value="1"/>
</dbReference>
<keyword evidence="4" id="KW-1185">Reference proteome</keyword>
<gene>
    <name evidence="3" type="ORF">HRI_001304000</name>
</gene>
<dbReference type="PROSITE" id="PS51375">
    <property type="entry name" value="PPR"/>
    <property type="match status" value="7"/>
</dbReference>
<sequence length="576" mass="64856">MLLHRVKSFLNNQLTIKQAKQIHAQILITKLNHLQPLLVHQFMLSKTNHSASVLMYVRKILHHLQKPDAFSWGCTIRFLSQRGQFQEAFSLYVEMQKLGLYPSTHAMSSALRACARTEGKTGGVSIHAQVHRYGVCNCVFVQTALVDFYSKLGDIDTAKRVFDEMPEKNVVSWNSILSCYLKAGNLGEARRVFDEMPKKDVISWNSILSGYAKTGNMDQTLSFFQRMPERSFASWNTLISGYVERGEIESARRFFDMMHQRNNITWITMIAGYTKCGDVKSACELFDKMPEKDHLAFNAMISCYAQNSQPKEALKLFDEMLKLGTNIRPDGVTLASVISACSQLGELRFGSWIESYINKHGIQMDDHMVTALIDLYSKCGNVDKAFNLFNGLSKKDVVSYSAMIAGCAINGKADDAIKLFQKMVDAQIQPNLATFTGLLTAYNHAGMVEEGHQCFNSMKDSGVVPSSDHYAIMVDLLGRAGRLEEAYELIKSMHVKPHTGVWGALLRACTVHKNVEFGEIAAQHCFELEPGTDGYYSLLANIYASVGRWDDSRRMRSNMERKKLARIPGCSWTELT</sequence>
<keyword evidence="1" id="KW-0677">Repeat</keyword>
<dbReference type="PANTHER" id="PTHR47926">
    <property type="entry name" value="PENTATRICOPEPTIDE REPEAT-CONTAINING PROTEIN"/>
    <property type="match status" value="1"/>
</dbReference>
<dbReference type="NCBIfam" id="TIGR00756">
    <property type="entry name" value="PPR"/>
    <property type="match status" value="11"/>
</dbReference>
<dbReference type="InterPro" id="IPR011990">
    <property type="entry name" value="TPR-like_helical_dom_sf"/>
</dbReference>
<feature type="repeat" description="PPR" evidence="2">
    <location>
        <begin position="396"/>
        <end position="430"/>
    </location>
</feature>
<dbReference type="Pfam" id="PF01535">
    <property type="entry name" value="PPR"/>
    <property type="match status" value="3"/>
</dbReference>
<dbReference type="FunFam" id="1.25.40.10:FF:001097">
    <property type="entry name" value="Pentatricopeptide repeat-containing protein At4g22760"/>
    <property type="match status" value="1"/>
</dbReference>
<evidence type="ECO:0000256" key="2">
    <source>
        <dbReference type="PROSITE-ProRule" id="PRU00708"/>
    </source>
</evidence>
<evidence type="ECO:0008006" key="5">
    <source>
        <dbReference type="Google" id="ProtNLM"/>
    </source>
</evidence>
<dbReference type="Proteomes" id="UP001165190">
    <property type="component" value="Unassembled WGS sequence"/>
</dbReference>
<organism evidence="3 4">
    <name type="scientific">Hibiscus trionum</name>
    <name type="common">Flower of an hour</name>
    <dbReference type="NCBI Taxonomy" id="183268"/>
    <lineage>
        <taxon>Eukaryota</taxon>
        <taxon>Viridiplantae</taxon>
        <taxon>Streptophyta</taxon>
        <taxon>Embryophyta</taxon>
        <taxon>Tracheophyta</taxon>
        <taxon>Spermatophyta</taxon>
        <taxon>Magnoliopsida</taxon>
        <taxon>eudicotyledons</taxon>
        <taxon>Gunneridae</taxon>
        <taxon>Pentapetalae</taxon>
        <taxon>rosids</taxon>
        <taxon>malvids</taxon>
        <taxon>Malvales</taxon>
        <taxon>Malvaceae</taxon>
        <taxon>Malvoideae</taxon>
        <taxon>Hibiscus</taxon>
    </lineage>
</organism>
<feature type="repeat" description="PPR" evidence="2">
    <location>
        <begin position="431"/>
        <end position="465"/>
    </location>
</feature>
<evidence type="ECO:0000313" key="4">
    <source>
        <dbReference type="Proteomes" id="UP001165190"/>
    </source>
</evidence>
<feature type="repeat" description="PPR" evidence="2">
    <location>
        <begin position="262"/>
        <end position="292"/>
    </location>
</feature>
<dbReference type="Pfam" id="PF20431">
    <property type="entry name" value="E_motif"/>
    <property type="match status" value="1"/>
</dbReference>
<proteinExistence type="predicted"/>
<feature type="repeat" description="PPR" evidence="2">
    <location>
        <begin position="68"/>
        <end position="102"/>
    </location>
</feature>
<evidence type="ECO:0000256" key="1">
    <source>
        <dbReference type="ARBA" id="ARBA00022737"/>
    </source>
</evidence>